<dbReference type="EMBL" id="CP000742">
    <property type="protein sequence ID" value="ABR55221.1"/>
    <property type="molecule type" value="Genomic_DNA"/>
</dbReference>
<dbReference type="eggNOG" id="arCOG05011">
    <property type="taxonomic scope" value="Archaea"/>
</dbReference>
<dbReference type="KEGG" id="mvn:Mevan_1324"/>
<reference evidence="1" key="1">
    <citation type="submission" date="2007-06" db="EMBL/GenBank/DDBJ databases">
        <title>Complete sequence of Methanococcus vannielii SB.</title>
        <authorList>
            <consortium name="US DOE Joint Genome Institute"/>
            <person name="Copeland A."/>
            <person name="Lucas S."/>
            <person name="Lapidus A."/>
            <person name="Barry K."/>
            <person name="Glavina del Rio T."/>
            <person name="Dalin E."/>
            <person name="Tice H."/>
            <person name="Pitluck S."/>
            <person name="Chain P."/>
            <person name="Malfatti S."/>
            <person name="Shin M."/>
            <person name="Vergez L."/>
            <person name="Schmutz J."/>
            <person name="Larimer F."/>
            <person name="Land M."/>
            <person name="Hauser L."/>
            <person name="Kyrpides N."/>
            <person name="Anderson I."/>
            <person name="Sieprawska-Lupa M."/>
            <person name="Whitman W.B."/>
            <person name="Richardson P."/>
        </authorList>
    </citation>
    <scope>NUCLEOTIDE SEQUENCE [LARGE SCALE GENOMIC DNA]</scope>
    <source>
        <strain evidence="1">SB</strain>
    </source>
</reference>
<sequence>MVKLVKFIAFMLVFTCITAISAESTSDEVFFEDLKDLAEKYSNDLDTIPFSSNIASNERINLYIGTETGELNIFIVVFNGKITNFEKGMLNDATLNIYTTKSTILEIMDSENPISSTKEALKQGKIKMEGVGFIKSLEIAIITFLMNFF</sequence>
<organism evidence="1 2">
    <name type="scientific">Methanococcus vannielii (strain ATCC 35089 / DSM 1224 / JCM 13029 / OCM 148 / SB)</name>
    <dbReference type="NCBI Taxonomy" id="406327"/>
    <lineage>
        <taxon>Archaea</taxon>
        <taxon>Methanobacteriati</taxon>
        <taxon>Methanobacteriota</taxon>
        <taxon>Methanomada group</taxon>
        <taxon>Methanococci</taxon>
        <taxon>Methanococcales</taxon>
        <taxon>Methanococcaceae</taxon>
        <taxon>Methanococcus</taxon>
    </lineage>
</organism>
<protein>
    <recommendedName>
        <fullName evidence="3">SCP2 domain-containing protein</fullName>
    </recommendedName>
</protein>
<accession>A6URU9</accession>
<gene>
    <name evidence="1" type="ordered locus">Mevan_1324</name>
</gene>
<dbReference type="HOGENOM" id="CLU_1727265_0_0_2"/>
<dbReference type="STRING" id="406327.Mevan_1324"/>
<dbReference type="RefSeq" id="WP_012066136.1">
    <property type="nucleotide sequence ID" value="NC_009634.1"/>
</dbReference>
<dbReference type="AlphaFoldDB" id="A6URU9"/>
<evidence type="ECO:0000313" key="1">
    <source>
        <dbReference type="EMBL" id="ABR55221.1"/>
    </source>
</evidence>
<name>A6URU9_METVS</name>
<dbReference type="OrthoDB" id="60461at2157"/>
<dbReference type="GeneID" id="5324762"/>
<dbReference type="Proteomes" id="UP000001107">
    <property type="component" value="Chromosome"/>
</dbReference>
<keyword evidence="2" id="KW-1185">Reference proteome</keyword>
<proteinExistence type="predicted"/>
<evidence type="ECO:0000313" key="2">
    <source>
        <dbReference type="Proteomes" id="UP000001107"/>
    </source>
</evidence>
<evidence type="ECO:0008006" key="3">
    <source>
        <dbReference type="Google" id="ProtNLM"/>
    </source>
</evidence>